<dbReference type="SMART" id="SM00287">
    <property type="entry name" value="SH3b"/>
    <property type="match status" value="1"/>
</dbReference>
<evidence type="ECO:0000256" key="1">
    <source>
        <dbReference type="SAM" id="SignalP"/>
    </source>
</evidence>
<dbReference type="OrthoDB" id="2844268at2"/>
<dbReference type="RefSeq" id="WP_117324153.1">
    <property type="nucleotide sequence ID" value="NZ_QVTD01000017.1"/>
</dbReference>
<feature type="domain" description="SH3b" evidence="2">
    <location>
        <begin position="33"/>
        <end position="97"/>
    </location>
</feature>
<dbReference type="InterPro" id="IPR052354">
    <property type="entry name" value="Cell_Wall_Dynamics_Protein"/>
</dbReference>
<dbReference type="Pfam" id="PF08239">
    <property type="entry name" value="SH3_3"/>
    <property type="match status" value="1"/>
</dbReference>
<name>A0A372L9A8_9BACI</name>
<reference evidence="3 4" key="1">
    <citation type="submission" date="2018-08" db="EMBL/GenBank/DDBJ databases">
        <title>Bacillus chawlae sp. nov., Bacillus glennii sp. nov., and Bacillus saganii sp. nov. Isolated from the Vehicle Assembly Building at Kennedy Space Center where the Viking Spacecraft were Assembled.</title>
        <authorList>
            <person name="Seuylemezian A."/>
            <person name="Vaishampayan P."/>
        </authorList>
    </citation>
    <scope>NUCLEOTIDE SEQUENCE [LARGE SCALE GENOMIC DNA]</scope>
    <source>
        <strain evidence="3 4">V44-8</strain>
    </source>
</reference>
<feature type="signal peptide" evidence="1">
    <location>
        <begin position="1"/>
        <end position="30"/>
    </location>
</feature>
<sequence length="240" mass="27945">MKIHTFTKLLICFILAFSFLFPLTSNSGHAAATKIAYVDVSGSLNVRSGPGTSYKKVGSLKDNAKVTVYAKTNNEWAEIRFKKKKAYVATQYLRFYSSISSAEVKRITDRVIAMQRKTWERNYTKKQIFSIMSPGFTTSFIEKFFKQQMRYVGNDKNGNSLYHQIETEVWGYNVDAFDWDLSYSPKKPSAKFYTKSGTQYLIVSQYFYNDMDGNHWSYLYLSRSSSKSNWKVYKNSRKYD</sequence>
<protein>
    <submittedName>
        <fullName evidence="3">SH3 domain-containing protein</fullName>
    </submittedName>
</protein>
<gene>
    <name evidence="3" type="ORF">D0466_19240</name>
</gene>
<dbReference type="PROSITE" id="PS51781">
    <property type="entry name" value="SH3B"/>
    <property type="match status" value="1"/>
</dbReference>
<keyword evidence="4" id="KW-1185">Reference proteome</keyword>
<organism evidence="3 4">
    <name type="scientific">Peribacillus glennii</name>
    <dbReference type="NCBI Taxonomy" id="2303991"/>
    <lineage>
        <taxon>Bacteria</taxon>
        <taxon>Bacillati</taxon>
        <taxon>Bacillota</taxon>
        <taxon>Bacilli</taxon>
        <taxon>Bacillales</taxon>
        <taxon>Bacillaceae</taxon>
        <taxon>Peribacillus</taxon>
    </lineage>
</organism>
<evidence type="ECO:0000313" key="4">
    <source>
        <dbReference type="Proteomes" id="UP000262939"/>
    </source>
</evidence>
<dbReference type="Proteomes" id="UP000262939">
    <property type="component" value="Unassembled WGS sequence"/>
</dbReference>
<evidence type="ECO:0000313" key="3">
    <source>
        <dbReference type="EMBL" id="RFU61119.1"/>
    </source>
</evidence>
<dbReference type="PANTHER" id="PTHR34408">
    <property type="entry name" value="FAMILY PROTEIN, PUTATIVE-RELATED"/>
    <property type="match status" value="1"/>
</dbReference>
<proteinExistence type="predicted"/>
<dbReference type="PANTHER" id="PTHR34408:SF1">
    <property type="entry name" value="GLYCOSYL HYDROLASE FAMILY 19 DOMAIN-CONTAINING PROTEIN HI_1415"/>
    <property type="match status" value="1"/>
</dbReference>
<dbReference type="Gene3D" id="2.30.30.40">
    <property type="entry name" value="SH3 Domains"/>
    <property type="match status" value="1"/>
</dbReference>
<dbReference type="InterPro" id="IPR003646">
    <property type="entry name" value="SH3-like_bac-type"/>
</dbReference>
<feature type="chain" id="PRO_5016639396" evidence="1">
    <location>
        <begin position="31"/>
        <end position="240"/>
    </location>
</feature>
<keyword evidence="1" id="KW-0732">Signal</keyword>
<dbReference type="AlphaFoldDB" id="A0A372L9A8"/>
<comment type="caution">
    <text evidence="3">The sequence shown here is derived from an EMBL/GenBank/DDBJ whole genome shotgun (WGS) entry which is preliminary data.</text>
</comment>
<evidence type="ECO:0000259" key="2">
    <source>
        <dbReference type="PROSITE" id="PS51781"/>
    </source>
</evidence>
<dbReference type="EMBL" id="QVTD01000017">
    <property type="protein sequence ID" value="RFU61119.1"/>
    <property type="molecule type" value="Genomic_DNA"/>
</dbReference>
<accession>A0A372L9A8</accession>